<dbReference type="GO" id="GO:0006535">
    <property type="term" value="P:cysteine biosynthetic process from serine"/>
    <property type="evidence" value="ECO:0007669"/>
    <property type="project" value="InterPro"/>
</dbReference>
<comment type="similarity">
    <text evidence="15">Belongs to the two pore domain potassium channel (TC 1.A.1.8) family.</text>
</comment>
<evidence type="ECO:0000256" key="17">
    <source>
        <dbReference type="SAM" id="Phobius"/>
    </source>
</evidence>
<evidence type="ECO:0000256" key="3">
    <source>
        <dbReference type="ARBA" id="ARBA00005003"/>
    </source>
</evidence>
<feature type="transmembrane region" description="Helical" evidence="17">
    <location>
        <begin position="166"/>
        <end position="186"/>
    </location>
</feature>
<dbReference type="CDD" id="cd01561">
    <property type="entry name" value="CBS_like"/>
    <property type="match status" value="1"/>
</dbReference>
<evidence type="ECO:0000313" key="21">
    <source>
        <dbReference type="Proteomes" id="UP001177023"/>
    </source>
</evidence>
<feature type="domain" description="Potassium channel" evidence="19">
    <location>
        <begin position="167"/>
        <end position="223"/>
    </location>
</feature>
<feature type="domain" description="Potassium channel" evidence="19">
    <location>
        <begin position="296"/>
        <end position="365"/>
    </location>
</feature>
<feature type="domain" description="Tryptophan synthase beta chain-like PALP" evidence="18">
    <location>
        <begin position="847"/>
        <end position="1138"/>
    </location>
</feature>
<evidence type="ECO:0000256" key="11">
    <source>
        <dbReference type="ARBA" id="ARBA00023065"/>
    </source>
</evidence>
<comment type="cofactor">
    <cofactor evidence="1">
        <name>pyridoxal 5'-phosphate</name>
        <dbReference type="ChEBI" id="CHEBI:597326"/>
    </cofactor>
</comment>
<dbReference type="InterPro" id="IPR013099">
    <property type="entry name" value="K_chnl_dom"/>
</dbReference>
<feature type="compositionally biased region" description="Polar residues" evidence="16">
    <location>
        <begin position="254"/>
        <end position="270"/>
    </location>
</feature>
<feature type="transmembrane region" description="Helical" evidence="17">
    <location>
        <begin position="288"/>
        <end position="307"/>
    </location>
</feature>
<gene>
    <name evidence="20" type="ORF">MSPICULIGERA_LOCUS13381</name>
</gene>
<feature type="non-terminal residue" evidence="20">
    <location>
        <position position="1"/>
    </location>
</feature>
<dbReference type="InterPro" id="IPR050214">
    <property type="entry name" value="Cys_Synth/Cystath_Beta-Synth"/>
</dbReference>
<proteinExistence type="inferred from homology"/>
<dbReference type="PANTHER" id="PTHR10314">
    <property type="entry name" value="CYSTATHIONINE BETA-SYNTHASE"/>
    <property type="match status" value="1"/>
</dbReference>
<comment type="pathway">
    <text evidence="3">Amino-acid biosynthesis; L-cysteine biosynthesis; L-cysteine from L-homocysteine and L-serine: step 1/2.</text>
</comment>
<dbReference type="GO" id="GO:0030170">
    <property type="term" value="F:pyridoxal phosphate binding"/>
    <property type="evidence" value="ECO:0007669"/>
    <property type="project" value="UniProtKB-ARBA"/>
</dbReference>
<feature type="transmembrane region" description="Helical" evidence="17">
    <location>
        <begin position="198"/>
        <end position="219"/>
    </location>
</feature>
<dbReference type="Pfam" id="PF07885">
    <property type="entry name" value="Ion_trans_2"/>
    <property type="match status" value="2"/>
</dbReference>
<feature type="domain" description="Tryptophan synthase beta chain-like PALP" evidence="18">
    <location>
        <begin position="500"/>
        <end position="764"/>
    </location>
</feature>
<evidence type="ECO:0000259" key="19">
    <source>
        <dbReference type="Pfam" id="PF07885"/>
    </source>
</evidence>
<protein>
    <recommendedName>
        <fullName evidence="6">cystathionine beta-synthase</fullName>
        <ecNumber evidence="6">4.2.1.22</ecNumber>
    </recommendedName>
</protein>
<evidence type="ECO:0000256" key="9">
    <source>
        <dbReference type="ARBA" id="ARBA00022898"/>
    </source>
</evidence>
<comment type="subcellular location">
    <subcellularLocation>
        <location evidence="2">Membrane</location>
        <topology evidence="2">Multi-pass membrane protein</topology>
    </subcellularLocation>
</comment>
<dbReference type="GO" id="GO:0016020">
    <property type="term" value="C:membrane"/>
    <property type="evidence" value="ECO:0007669"/>
    <property type="project" value="UniProtKB-SubCell"/>
</dbReference>
<dbReference type="PRINTS" id="PR01333">
    <property type="entry name" value="2POREKCHANEL"/>
</dbReference>
<evidence type="ECO:0000256" key="12">
    <source>
        <dbReference type="ARBA" id="ARBA00023136"/>
    </source>
</evidence>
<comment type="subunit">
    <text evidence="5">Monomer.</text>
</comment>
<dbReference type="EMBL" id="CATQJA010002635">
    <property type="protein sequence ID" value="CAJ0575064.1"/>
    <property type="molecule type" value="Genomic_DNA"/>
</dbReference>
<keyword evidence="7 15" id="KW-0813">Transport</keyword>
<dbReference type="EC" id="4.2.1.22" evidence="6"/>
<dbReference type="InterPro" id="IPR003280">
    <property type="entry name" value="2pore_dom_K_chnl"/>
</dbReference>
<comment type="caution">
    <text evidence="20">The sequence shown here is derived from an EMBL/GenBank/DDBJ whole genome shotgun (WGS) entry which is preliminary data.</text>
</comment>
<dbReference type="FunFam" id="3.40.50.1100:FF:000003">
    <property type="entry name" value="Cystathionine beta-synthase"/>
    <property type="match status" value="1"/>
</dbReference>
<dbReference type="PROSITE" id="PS00901">
    <property type="entry name" value="CYS_SYNTHASE"/>
    <property type="match status" value="1"/>
</dbReference>
<dbReference type="Proteomes" id="UP001177023">
    <property type="component" value="Unassembled WGS sequence"/>
</dbReference>
<keyword evidence="8 15" id="KW-0812">Transmembrane</keyword>
<keyword evidence="11 15" id="KW-0406">Ion transport</keyword>
<dbReference type="InterPro" id="IPR036052">
    <property type="entry name" value="TrpB-like_PALP_sf"/>
</dbReference>
<evidence type="ECO:0000256" key="13">
    <source>
        <dbReference type="ARBA" id="ARBA00023303"/>
    </source>
</evidence>
<dbReference type="FunFam" id="3.40.50.1100:FF:000118">
    <property type="entry name" value="Related to CYS4-cystathionine beta-synthase"/>
    <property type="match status" value="1"/>
</dbReference>
<evidence type="ECO:0000256" key="4">
    <source>
        <dbReference type="ARBA" id="ARBA00007103"/>
    </source>
</evidence>
<dbReference type="InterPro" id="IPR001926">
    <property type="entry name" value="TrpB-like_PALP"/>
</dbReference>
<organism evidence="20 21">
    <name type="scientific">Mesorhabditis spiculigera</name>
    <dbReference type="NCBI Taxonomy" id="96644"/>
    <lineage>
        <taxon>Eukaryota</taxon>
        <taxon>Metazoa</taxon>
        <taxon>Ecdysozoa</taxon>
        <taxon>Nematoda</taxon>
        <taxon>Chromadorea</taxon>
        <taxon>Rhabditida</taxon>
        <taxon>Rhabditina</taxon>
        <taxon>Rhabditomorpha</taxon>
        <taxon>Rhabditoidea</taxon>
        <taxon>Rhabditidae</taxon>
        <taxon>Mesorhabditinae</taxon>
        <taxon>Mesorhabditis</taxon>
    </lineage>
</organism>
<evidence type="ECO:0000256" key="5">
    <source>
        <dbReference type="ARBA" id="ARBA00011245"/>
    </source>
</evidence>
<feature type="region of interest" description="Disordered" evidence="16">
    <location>
        <begin position="244"/>
        <end position="270"/>
    </location>
</feature>
<sequence>MNAVDTFDMGSTSNLSDSDDEIPMELDLTAAGPPISDDEDELDLPVDQHGCKLFLQYAKRAAMHVGLVALLVGYLLGGATLFYHVEGPNELIQRDIELKRILGTWDDFQDHIWNITQDVDNRISREAFNTINQEYFRKLVNYIFVSYHNQYINARHILNETRGEELLWTFPNSVFFATTVITTIGYGNLVPTTMVGRICCICYALIGIPLLLVTIADIGKFLSEFLSFLYKSYRAFKRKIRRQSRRISHHYRPGSQSRGSDQTSHAGSMNLNDIESEPESSMEDELRIPVFMVLLVLLAYTAIGGILFQHWENMQYFEAFYFCFITMATVGFGDIVPTEQVYMFFTMAYIIFGLSLATMCIDLAGTEYIRKIHYLGSRMEDAKGAVISGIQVGEHIFKHTGVEAIRSAGGKVLKLRRVFVDRDGGSVDYVLVPQKNIIYEPPSTAVLKLTKEANIKIMPDDITEKDGYIVQNKSYDKKQNHDRIFVRVSHNQIHNYDTVLQAVGKTPLILLNKIPQAQGIKANIYIKCEYLNAGGSSHDRLAKRLIELAEEKGKIKPDTTLVYSAGHNVAVAMAVVCAVKGYRLVIVTPEREVRDNNTLLIALGAEVLRVNTGVCSKGYAKALNIPNSILLNALEKELADQIVGYNLGDEILEAKDNVRLIVVPHGMGAAAISEKAQGKAAVVSVNITPDHKTTSGLERYPFLEVPGEQESHDVGSKESFLMARRMIREEGVMTGPAGGAGLVVALEKAKHLSEHDNVVVVLSDGIRSYLSKFCDDQWLKDQGVIPEVHKPTAKPDDKFDSSIVTSYCPTTLAGAWDQTEDGKFNKCSEPFKPFRESRPAVLNNALEAIGNTPLVKLQRLPKMYGVNANIYVKCEYLNAGGSIKDRIAARMVELAEQKGILKPGMTLIEPTSGNTGIGLALAAAVKGYKCIIVMPVKMSKEKAVAMESLGAIIVRTPNEAGFDSPYSHIGVALRLQKEIPGAIILDQYRNMGNPMVHYEQTGEEIIAQAPAKLDAVVVGAGTGGTVTGIGMKIKDKLQGCKVVGVDPIGSILADPTQDWTKSYEVEGTGYDFIPGTLKRNCVDQWIKTADKESFEVARALIAKEGLLCGGSSGANVWAALQVAKELPEGSNIVAILPDGVRNYLSKFLDDEWLEVRGLIPDNKKCC</sequence>
<comment type="catalytic activity">
    <reaction evidence="14">
        <text>L-homocysteine + L-serine = L,L-cystathionine + H2O</text>
        <dbReference type="Rhea" id="RHEA:10112"/>
        <dbReference type="ChEBI" id="CHEBI:15377"/>
        <dbReference type="ChEBI" id="CHEBI:33384"/>
        <dbReference type="ChEBI" id="CHEBI:58161"/>
        <dbReference type="ChEBI" id="CHEBI:58199"/>
        <dbReference type="EC" id="4.2.1.22"/>
    </reaction>
</comment>
<feature type="transmembrane region" description="Helical" evidence="17">
    <location>
        <begin position="319"/>
        <end position="336"/>
    </location>
</feature>
<dbReference type="Gene3D" id="3.40.50.1100">
    <property type="match status" value="4"/>
</dbReference>
<keyword evidence="12 17" id="KW-0472">Membrane</keyword>
<name>A0AA36CUG5_9BILA</name>
<accession>A0AA36CUG5</accession>
<evidence type="ECO:0000256" key="8">
    <source>
        <dbReference type="ARBA" id="ARBA00022692"/>
    </source>
</evidence>
<dbReference type="InterPro" id="IPR001216">
    <property type="entry name" value="P-phosphate_BS"/>
</dbReference>
<feature type="transmembrane region" description="Helical" evidence="17">
    <location>
        <begin position="62"/>
        <end position="85"/>
    </location>
</feature>
<keyword evidence="21" id="KW-1185">Reference proteome</keyword>
<evidence type="ECO:0000256" key="7">
    <source>
        <dbReference type="ARBA" id="ARBA00022448"/>
    </source>
</evidence>
<dbReference type="GO" id="GO:0004122">
    <property type="term" value="F:cystathionine beta-synthase activity"/>
    <property type="evidence" value="ECO:0007669"/>
    <property type="project" value="UniProtKB-EC"/>
</dbReference>
<dbReference type="SUPFAM" id="SSF81324">
    <property type="entry name" value="Voltage-gated potassium channels"/>
    <property type="match status" value="2"/>
</dbReference>
<keyword evidence="13 15" id="KW-0407">Ion channel</keyword>
<evidence type="ECO:0000256" key="16">
    <source>
        <dbReference type="SAM" id="MobiDB-lite"/>
    </source>
</evidence>
<evidence type="ECO:0000256" key="2">
    <source>
        <dbReference type="ARBA" id="ARBA00004141"/>
    </source>
</evidence>
<dbReference type="Gene3D" id="1.10.287.70">
    <property type="match status" value="1"/>
</dbReference>
<dbReference type="SUPFAM" id="SSF53686">
    <property type="entry name" value="Tryptophan synthase beta subunit-like PLP-dependent enzymes"/>
    <property type="match status" value="2"/>
</dbReference>
<dbReference type="GO" id="GO:0005267">
    <property type="term" value="F:potassium channel activity"/>
    <property type="evidence" value="ECO:0007669"/>
    <property type="project" value="InterPro"/>
</dbReference>
<dbReference type="AlphaFoldDB" id="A0AA36CUG5"/>
<keyword evidence="10 17" id="KW-1133">Transmembrane helix</keyword>
<evidence type="ECO:0000256" key="10">
    <source>
        <dbReference type="ARBA" id="ARBA00022989"/>
    </source>
</evidence>
<keyword evidence="9" id="KW-0663">Pyridoxal phosphate</keyword>
<evidence type="ECO:0000313" key="20">
    <source>
        <dbReference type="EMBL" id="CAJ0575064.1"/>
    </source>
</evidence>
<reference evidence="20" key="1">
    <citation type="submission" date="2023-06" db="EMBL/GenBank/DDBJ databases">
        <authorList>
            <person name="Delattre M."/>
        </authorList>
    </citation>
    <scope>NUCLEOTIDE SEQUENCE</scope>
    <source>
        <strain evidence="20">AF72</strain>
    </source>
</reference>
<dbReference type="Pfam" id="PF00291">
    <property type="entry name" value="PALP"/>
    <property type="match status" value="2"/>
</dbReference>
<feature type="region of interest" description="Disordered" evidence="16">
    <location>
        <begin position="1"/>
        <end position="20"/>
    </location>
</feature>
<evidence type="ECO:0000256" key="15">
    <source>
        <dbReference type="RuleBase" id="RU003857"/>
    </source>
</evidence>
<comment type="similarity">
    <text evidence="4">Belongs to the cysteine synthase/cystathionine beta-synthase family.</text>
</comment>
<evidence type="ECO:0000256" key="1">
    <source>
        <dbReference type="ARBA" id="ARBA00001933"/>
    </source>
</evidence>
<evidence type="ECO:0000256" key="6">
    <source>
        <dbReference type="ARBA" id="ARBA00012041"/>
    </source>
</evidence>
<evidence type="ECO:0000256" key="14">
    <source>
        <dbReference type="ARBA" id="ARBA00047490"/>
    </source>
</evidence>
<evidence type="ECO:0000259" key="18">
    <source>
        <dbReference type="Pfam" id="PF00291"/>
    </source>
</evidence>